<organism evidence="3">
    <name type="scientific">viral metagenome</name>
    <dbReference type="NCBI Taxonomy" id="1070528"/>
    <lineage>
        <taxon>unclassified sequences</taxon>
        <taxon>metagenomes</taxon>
        <taxon>organismal metagenomes</taxon>
    </lineage>
</organism>
<evidence type="ECO:0000259" key="1">
    <source>
        <dbReference type="Pfam" id="PF04451"/>
    </source>
</evidence>
<dbReference type="InterPro" id="IPR016112">
    <property type="entry name" value="VP_dsDNA_II"/>
</dbReference>
<dbReference type="Gene3D" id="2.70.9.10">
    <property type="entry name" value="Adenovirus Type 2 Hexon, domain 4"/>
    <property type="match status" value="1"/>
</dbReference>
<dbReference type="Pfam" id="PF16903">
    <property type="entry name" value="Capsid_N"/>
    <property type="match status" value="1"/>
</dbReference>
<sequence>MPGGGGLLEVVAKGKQDLFLTGNPQVSWFKMVYRRYTNFAIESQPMYFDGTPNFGKKITCNIPRRGDLLGPVFLEVTLPALTYSDGVTPVNWVNSIGHALIQEISFEVGEKEIDRQTGEWMEIWTRYTVPEGKMQGFYNMIGKVDNYNPSVNFNKLYIPLQFWFCKNPGSYLPLIALQYHQLRINITIRPYTDCILPDPNATPGNPCIPIINPADTFDLMLYGDYIYLDTEERRRFVTTAHEYLIEQVQYTSPISINATATTVTLPVEFNHPIKEFFWYIRRDAMDLTKEWFNFSSLSINESGIRSDLLRHAVIQFDGFDRFYKRDAGYFRLTQPYKHHTNIPIESFIYSYSFALRPEESQPTGSANASRIDSLVFQLDLTPDSASDGPPRGNAHCVVYALNHNVFRVIDGFGGVLFTV</sequence>
<dbReference type="Pfam" id="PF04451">
    <property type="entry name" value="Capsid_NCLDV"/>
    <property type="match status" value="1"/>
</dbReference>
<proteinExistence type="predicted"/>
<evidence type="ECO:0000259" key="2">
    <source>
        <dbReference type="Pfam" id="PF16903"/>
    </source>
</evidence>
<dbReference type="AlphaFoldDB" id="A0A6C0ICJ1"/>
<dbReference type="GO" id="GO:0005198">
    <property type="term" value="F:structural molecule activity"/>
    <property type="evidence" value="ECO:0007669"/>
    <property type="project" value="InterPro"/>
</dbReference>
<dbReference type="Gene3D" id="2.70.9.20">
    <property type="entry name" value="Major capsid protein Vp54"/>
    <property type="match status" value="1"/>
</dbReference>
<dbReference type="EMBL" id="MN740152">
    <property type="protein sequence ID" value="QHT90125.1"/>
    <property type="molecule type" value="Genomic_DNA"/>
</dbReference>
<feature type="domain" description="Major capsid protein C-terminal" evidence="1">
    <location>
        <begin position="232"/>
        <end position="414"/>
    </location>
</feature>
<accession>A0A6C0ICJ1</accession>
<reference evidence="3" key="1">
    <citation type="journal article" date="2020" name="Nature">
        <title>Giant virus diversity and host interactions through global metagenomics.</title>
        <authorList>
            <person name="Schulz F."/>
            <person name="Roux S."/>
            <person name="Paez-Espino D."/>
            <person name="Jungbluth S."/>
            <person name="Walsh D.A."/>
            <person name="Denef V.J."/>
            <person name="McMahon K.D."/>
            <person name="Konstantinidis K.T."/>
            <person name="Eloe-Fadrosh E.A."/>
            <person name="Kyrpides N.C."/>
            <person name="Woyke T."/>
        </authorList>
    </citation>
    <scope>NUCLEOTIDE SEQUENCE</scope>
    <source>
        <strain evidence="3">GVMAG-M-3300023184-62</strain>
    </source>
</reference>
<evidence type="ECO:0000313" key="3">
    <source>
        <dbReference type="EMBL" id="QHT90125.1"/>
    </source>
</evidence>
<evidence type="ECO:0008006" key="4">
    <source>
        <dbReference type="Google" id="ProtNLM"/>
    </source>
</evidence>
<dbReference type="SUPFAM" id="SSF49749">
    <property type="entry name" value="Group II dsDNA viruses VP"/>
    <property type="match status" value="2"/>
</dbReference>
<name>A0A6C0ICJ1_9ZZZZ</name>
<feature type="domain" description="Major capsid protein N-terminal" evidence="2">
    <location>
        <begin position="27"/>
        <end position="229"/>
    </location>
</feature>
<dbReference type="InterPro" id="IPR007542">
    <property type="entry name" value="MCP_C"/>
</dbReference>
<dbReference type="InterPro" id="IPR031654">
    <property type="entry name" value="Capsid_N"/>
</dbReference>
<protein>
    <recommendedName>
        <fullName evidence="4">Major capsid protein N-terminal domain-containing protein</fullName>
    </recommendedName>
</protein>
<dbReference type="InterPro" id="IPR038519">
    <property type="entry name" value="MCP_C_sf"/>
</dbReference>